<protein>
    <recommendedName>
        <fullName evidence="4">Metallo-beta-lactamase domain-containing protein</fullName>
    </recommendedName>
</protein>
<proteinExistence type="predicted"/>
<evidence type="ECO:0008006" key="4">
    <source>
        <dbReference type="Google" id="ProtNLM"/>
    </source>
</evidence>
<dbReference type="SUPFAM" id="SSF56281">
    <property type="entry name" value="Metallo-hydrolase/oxidoreductase"/>
    <property type="match status" value="1"/>
</dbReference>
<evidence type="ECO:0000313" key="2">
    <source>
        <dbReference type="EMBL" id="KKA27586.1"/>
    </source>
</evidence>
<feature type="region of interest" description="Disordered" evidence="1">
    <location>
        <begin position="114"/>
        <end position="134"/>
    </location>
</feature>
<dbReference type="InterPro" id="IPR036866">
    <property type="entry name" value="RibonucZ/Hydroxyglut_hydro"/>
</dbReference>
<dbReference type="Proteomes" id="UP000033483">
    <property type="component" value="Unassembled WGS sequence"/>
</dbReference>
<organism evidence="2 3">
    <name type="scientific">Thielaviopsis punctulata</name>
    <dbReference type="NCBI Taxonomy" id="72032"/>
    <lineage>
        <taxon>Eukaryota</taxon>
        <taxon>Fungi</taxon>
        <taxon>Dikarya</taxon>
        <taxon>Ascomycota</taxon>
        <taxon>Pezizomycotina</taxon>
        <taxon>Sordariomycetes</taxon>
        <taxon>Hypocreomycetidae</taxon>
        <taxon>Microascales</taxon>
        <taxon>Ceratocystidaceae</taxon>
        <taxon>Thielaviopsis</taxon>
    </lineage>
</organism>
<dbReference type="AlphaFoldDB" id="A0A0F4ZBQ9"/>
<sequence>MPLTPPSPSTVLTTATPTPNILTLSLPFLRFSRLPIGGRATVARLPNASLAVFSPIAYTGAVRAALAAFAGSPAPRVAYIVAPDIEHHLFLSAWKEAFPDAKVLGPAGLPEKRASSASAAAASPPPAPDQDAASPRITDIPFDTVFSPLARPSVDPLFDSAFSCEFVHAHANREIVFLHRHDRALIQADLLFNLPATEQYARVPPAEYASLTSGFNGLLYSAFAAFNHMGVDGRSLFLPRVWQYYIAAKDRKAYRESIRRIAEWDFDSIIPCHGDVITTNGKYHFEQVMKWYLDKDKNN</sequence>
<name>A0A0F4ZBQ9_9PEZI</name>
<keyword evidence="3" id="KW-1185">Reference proteome</keyword>
<gene>
    <name evidence="2" type="ORF">TD95_001440</name>
</gene>
<comment type="caution">
    <text evidence="2">The sequence shown here is derived from an EMBL/GenBank/DDBJ whole genome shotgun (WGS) entry which is preliminary data.</text>
</comment>
<dbReference type="InterPro" id="IPR025638">
    <property type="entry name" value="DUF4336"/>
</dbReference>
<dbReference type="PANTHER" id="PTHR33835:SF1">
    <property type="entry name" value="METALLO-BETA-LACTAMASE DOMAIN-CONTAINING PROTEIN"/>
    <property type="match status" value="1"/>
</dbReference>
<accession>A0A0F4ZBQ9</accession>
<dbReference type="EMBL" id="LAEV01001629">
    <property type="protein sequence ID" value="KKA27586.1"/>
    <property type="molecule type" value="Genomic_DNA"/>
</dbReference>
<dbReference type="PANTHER" id="PTHR33835">
    <property type="entry name" value="YALI0C07656P"/>
    <property type="match status" value="1"/>
</dbReference>
<evidence type="ECO:0000256" key="1">
    <source>
        <dbReference type="SAM" id="MobiDB-lite"/>
    </source>
</evidence>
<evidence type="ECO:0000313" key="3">
    <source>
        <dbReference type="Proteomes" id="UP000033483"/>
    </source>
</evidence>
<reference evidence="2 3" key="1">
    <citation type="submission" date="2015-03" db="EMBL/GenBank/DDBJ databases">
        <authorList>
            <person name="Radwan O."/>
            <person name="Al-Naeli F.A."/>
            <person name="Rendon G.A."/>
            <person name="Fields C."/>
        </authorList>
    </citation>
    <scope>NUCLEOTIDE SEQUENCE [LARGE SCALE GENOMIC DNA]</scope>
    <source>
        <strain evidence="2">CR-DP1</strain>
    </source>
</reference>
<dbReference type="OrthoDB" id="421671at2759"/>
<dbReference type="Gene3D" id="3.60.15.10">
    <property type="entry name" value="Ribonuclease Z/Hydroxyacylglutathione hydrolase-like"/>
    <property type="match status" value="1"/>
</dbReference>